<evidence type="ECO:0000313" key="1">
    <source>
        <dbReference type="EMBL" id="RWR13798.1"/>
    </source>
</evidence>
<sequence>MSTDTKTNHFNRAKHAYHVMNEAGKTDTVIGGRVSRMDGRVWFAEDEAHTVIDDDGHGLTFAGGHALVLDHGHVVHLGGLEYAAVFPIGLTKRPPMTAQ</sequence>
<dbReference type="RefSeq" id="WP_128269081.1">
    <property type="nucleotide sequence ID" value="NZ_SAUW01000004.1"/>
</dbReference>
<comment type="caution">
    <text evidence="1">The sequence shown here is derived from an EMBL/GenBank/DDBJ whole genome shotgun (WGS) entry which is preliminary data.</text>
</comment>
<dbReference type="Proteomes" id="UP000285710">
    <property type="component" value="Unassembled WGS sequence"/>
</dbReference>
<protein>
    <submittedName>
        <fullName evidence="1">Uncharacterized protein</fullName>
    </submittedName>
</protein>
<gene>
    <name evidence="1" type="ORF">D2T33_05210</name>
</gene>
<dbReference type="EMBL" id="SAUW01000004">
    <property type="protein sequence ID" value="RWR13798.1"/>
    <property type="molecule type" value="Genomic_DNA"/>
</dbReference>
<reference evidence="1 2" key="2">
    <citation type="submission" date="2019-01" db="EMBL/GenBank/DDBJ databases">
        <authorList>
            <person name="Li Y."/>
        </authorList>
    </citation>
    <scope>NUCLEOTIDE SEQUENCE [LARGE SCALE GENOMIC DNA]</scope>
    <source>
        <strain evidence="1 2">2D-5</strain>
    </source>
</reference>
<name>A0A443IZN5_9RHOB</name>
<dbReference type="AlphaFoldDB" id="A0A443IZN5"/>
<proteinExistence type="predicted"/>
<evidence type="ECO:0000313" key="2">
    <source>
        <dbReference type="Proteomes" id="UP000285710"/>
    </source>
</evidence>
<accession>A0A443IZN5</accession>
<reference evidence="1 2" key="1">
    <citation type="submission" date="2019-01" db="EMBL/GenBank/DDBJ databases">
        <title>Sinorhodobacter populi sp. nov. isolated from the symptomatic bark tissue of Populus euramericana canker.</title>
        <authorList>
            <person name="Xu G."/>
        </authorList>
    </citation>
    <scope>NUCLEOTIDE SEQUENCE [LARGE SCALE GENOMIC DNA]</scope>
    <source>
        <strain evidence="1 2">2D-5</strain>
    </source>
</reference>
<organism evidence="1 2">
    <name type="scientific">Paenirhodobacter populi</name>
    <dbReference type="NCBI Taxonomy" id="2306993"/>
    <lineage>
        <taxon>Bacteria</taxon>
        <taxon>Pseudomonadati</taxon>
        <taxon>Pseudomonadota</taxon>
        <taxon>Alphaproteobacteria</taxon>
        <taxon>Rhodobacterales</taxon>
        <taxon>Rhodobacter group</taxon>
        <taxon>Paenirhodobacter</taxon>
    </lineage>
</organism>
<keyword evidence="2" id="KW-1185">Reference proteome</keyword>